<sequence>MPDHIHVEINTSTIVKTVLVILFFVFLYVLKDVLIIFLFAIIIASAISPFANWLDEKKFPRLFGVLLLFLVVLALVVGVLSLIIPYVSQEISQLVTILPQFVAKVSVSLEKVQQGSPQYLDFISEIENILQGFSDYLQQSSQSILGLIIDIFGGVMSAIAILIISFYLSVTKNGIENFLGSIVPEKYEGYALNLWKRAELKVGLWLQGQLLLGLIMGLLVYVGLSFMGIKFALVLGVLAAVLEIVPMVGPVLAAIPAIFLAFLLSPALGLWVIVFYIVVQQLENHLLVPVVLGKTIGLNPVVVIIALLVGQQLAGIPGMILSVPIATIIVEMMDDFAKHKDSRRQSS</sequence>
<dbReference type="GO" id="GO:0055085">
    <property type="term" value="P:transmembrane transport"/>
    <property type="evidence" value="ECO:0007669"/>
    <property type="project" value="TreeGrafter"/>
</dbReference>
<dbReference type="GO" id="GO:0005886">
    <property type="term" value="C:plasma membrane"/>
    <property type="evidence" value="ECO:0007669"/>
    <property type="project" value="UniProtKB-SubCell"/>
</dbReference>
<feature type="transmembrane region" description="Helical" evidence="8">
    <location>
        <begin position="286"/>
        <end position="308"/>
    </location>
</feature>
<dbReference type="Pfam" id="PF01594">
    <property type="entry name" value="AI-2E_transport"/>
    <property type="match status" value="1"/>
</dbReference>
<keyword evidence="5 8" id="KW-0812">Transmembrane</keyword>
<keyword evidence="4" id="KW-1003">Cell membrane</keyword>
<evidence type="ECO:0000256" key="1">
    <source>
        <dbReference type="ARBA" id="ARBA00004651"/>
    </source>
</evidence>
<evidence type="ECO:0000256" key="3">
    <source>
        <dbReference type="ARBA" id="ARBA00022448"/>
    </source>
</evidence>
<proteinExistence type="inferred from homology"/>
<comment type="subcellular location">
    <subcellularLocation>
        <location evidence="1">Cell membrane</location>
        <topology evidence="1">Multi-pass membrane protein</topology>
    </subcellularLocation>
</comment>
<keyword evidence="6 8" id="KW-1133">Transmembrane helix</keyword>
<feature type="transmembrane region" description="Helical" evidence="8">
    <location>
        <begin position="231"/>
        <end position="252"/>
    </location>
</feature>
<name>A0A1F8EEE6_9BACT</name>
<dbReference type="InterPro" id="IPR002549">
    <property type="entry name" value="AI-2E-like"/>
</dbReference>
<feature type="transmembrane region" description="Helical" evidence="8">
    <location>
        <begin position="204"/>
        <end position="224"/>
    </location>
</feature>
<evidence type="ECO:0000256" key="8">
    <source>
        <dbReference type="SAM" id="Phobius"/>
    </source>
</evidence>
<feature type="transmembrane region" description="Helical" evidence="8">
    <location>
        <begin position="144"/>
        <end position="168"/>
    </location>
</feature>
<dbReference type="PANTHER" id="PTHR21716">
    <property type="entry name" value="TRANSMEMBRANE PROTEIN"/>
    <property type="match status" value="1"/>
</dbReference>
<protein>
    <recommendedName>
        <fullName evidence="11">AI-2E family transporter</fullName>
    </recommendedName>
</protein>
<dbReference type="STRING" id="1802661.A2649_02065"/>
<comment type="caution">
    <text evidence="9">The sequence shown here is derived from an EMBL/GenBank/DDBJ whole genome shotgun (WGS) entry which is preliminary data.</text>
</comment>
<feature type="transmembrane region" description="Helical" evidence="8">
    <location>
        <begin position="258"/>
        <end position="279"/>
    </location>
</feature>
<evidence type="ECO:0000313" key="9">
    <source>
        <dbReference type="EMBL" id="OGM99170.1"/>
    </source>
</evidence>
<evidence type="ECO:0000256" key="5">
    <source>
        <dbReference type="ARBA" id="ARBA00022692"/>
    </source>
</evidence>
<evidence type="ECO:0000256" key="4">
    <source>
        <dbReference type="ARBA" id="ARBA00022475"/>
    </source>
</evidence>
<dbReference type="PANTHER" id="PTHR21716:SF53">
    <property type="entry name" value="PERMEASE PERM-RELATED"/>
    <property type="match status" value="1"/>
</dbReference>
<dbReference type="AlphaFoldDB" id="A0A1F8EEE6"/>
<organism evidence="9 10">
    <name type="scientific">Candidatus Yanofskybacteria bacterium RIFCSPHIGHO2_01_FULL_41_26</name>
    <dbReference type="NCBI Taxonomy" id="1802661"/>
    <lineage>
        <taxon>Bacteria</taxon>
        <taxon>Candidatus Yanofskyibacteriota</taxon>
    </lineage>
</organism>
<accession>A0A1F8EEE6</accession>
<comment type="similarity">
    <text evidence="2">Belongs to the autoinducer-2 exporter (AI-2E) (TC 2.A.86) family.</text>
</comment>
<reference evidence="9 10" key="1">
    <citation type="journal article" date="2016" name="Nat. Commun.">
        <title>Thousands of microbial genomes shed light on interconnected biogeochemical processes in an aquifer system.</title>
        <authorList>
            <person name="Anantharaman K."/>
            <person name="Brown C.T."/>
            <person name="Hug L.A."/>
            <person name="Sharon I."/>
            <person name="Castelle C.J."/>
            <person name="Probst A.J."/>
            <person name="Thomas B.C."/>
            <person name="Singh A."/>
            <person name="Wilkins M.J."/>
            <person name="Karaoz U."/>
            <person name="Brodie E.L."/>
            <person name="Williams K.H."/>
            <person name="Hubbard S.S."/>
            <person name="Banfield J.F."/>
        </authorList>
    </citation>
    <scope>NUCLEOTIDE SEQUENCE [LARGE SCALE GENOMIC DNA]</scope>
</reference>
<dbReference type="EMBL" id="MGJB01000002">
    <property type="protein sequence ID" value="OGM99170.1"/>
    <property type="molecule type" value="Genomic_DNA"/>
</dbReference>
<evidence type="ECO:0000256" key="2">
    <source>
        <dbReference type="ARBA" id="ARBA00009773"/>
    </source>
</evidence>
<evidence type="ECO:0000256" key="7">
    <source>
        <dbReference type="ARBA" id="ARBA00023136"/>
    </source>
</evidence>
<dbReference type="Proteomes" id="UP000176893">
    <property type="component" value="Unassembled WGS sequence"/>
</dbReference>
<feature type="transmembrane region" description="Helical" evidence="8">
    <location>
        <begin position="66"/>
        <end position="87"/>
    </location>
</feature>
<keyword evidence="7 8" id="KW-0472">Membrane</keyword>
<gene>
    <name evidence="9" type="ORF">A2649_02065</name>
</gene>
<evidence type="ECO:0000313" key="10">
    <source>
        <dbReference type="Proteomes" id="UP000176893"/>
    </source>
</evidence>
<evidence type="ECO:0008006" key="11">
    <source>
        <dbReference type="Google" id="ProtNLM"/>
    </source>
</evidence>
<keyword evidence="3" id="KW-0813">Transport</keyword>
<feature type="transmembrane region" description="Helical" evidence="8">
    <location>
        <begin position="314"/>
        <end position="333"/>
    </location>
</feature>
<evidence type="ECO:0000256" key="6">
    <source>
        <dbReference type="ARBA" id="ARBA00022989"/>
    </source>
</evidence>